<evidence type="ECO:0008006" key="3">
    <source>
        <dbReference type="Google" id="ProtNLM"/>
    </source>
</evidence>
<dbReference type="EMBL" id="BAABGZ010000071">
    <property type="protein sequence ID" value="GAA4364464.1"/>
    <property type="molecule type" value="Genomic_DNA"/>
</dbReference>
<reference evidence="2" key="1">
    <citation type="journal article" date="2019" name="Int. J. Syst. Evol. Microbiol.">
        <title>The Global Catalogue of Microorganisms (GCM) 10K type strain sequencing project: providing services to taxonomists for standard genome sequencing and annotation.</title>
        <authorList>
            <consortium name="The Broad Institute Genomics Platform"/>
            <consortium name="The Broad Institute Genome Sequencing Center for Infectious Disease"/>
            <person name="Wu L."/>
            <person name="Ma J."/>
        </authorList>
    </citation>
    <scope>NUCLEOTIDE SEQUENCE [LARGE SCALE GENOMIC DNA]</scope>
    <source>
        <strain evidence="2">JCM 17923</strain>
    </source>
</reference>
<accession>A0ABP8INM9</accession>
<dbReference type="Proteomes" id="UP001501153">
    <property type="component" value="Unassembled WGS sequence"/>
</dbReference>
<protein>
    <recommendedName>
        <fullName evidence="3">T9SS type A sorting domain-containing protein</fullName>
    </recommendedName>
</protein>
<gene>
    <name evidence="1" type="ORF">GCM10023185_34040</name>
</gene>
<comment type="caution">
    <text evidence="1">The sequence shown here is derived from an EMBL/GenBank/DDBJ whole genome shotgun (WGS) entry which is preliminary data.</text>
</comment>
<keyword evidence="2" id="KW-1185">Reference proteome</keyword>
<evidence type="ECO:0000313" key="2">
    <source>
        <dbReference type="Proteomes" id="UP001501153"/>
    </source>
</evidence>
<proteinExistence type="predicted"/>
<evidence type="ECO:0000313" key="1">
    <source>
        <dbReference type="EMBL" id="GAA4364464.1"/>
    </source>
</evidence>
<sequence length="87" mass="9509">MLQAPVLRADPTKGVLQVSYALLEPATTEVLLCDLLGRVWATPLPAAGRPAGRYLHHARLGPLPPARYLLVLYCNGVRTKATYLMVE</sequence>
<name>A0ABP8INM9_9BACT</name>
<organism evidence="1 2">
    <name type="scientific">Hymenobacter saemangeumensis</name>
    <dbReference type="NCBI Taxonomy" id="1084522"/>
    <lineage>
        <taxon>Bacteria</taxon>
        <taxon>Pseudomonadati</taxon>
        <taxon>Bacteroidota</taxon>
        <taxon>Cytophagia</taxon>
        <taxon>Cytophagales</taxon>
        <taxon>Hymenobacteraceae</taxon>
        <taxon>Hymenobacter</taxon>
    </lineage>
</organism>